<gene>
    <name evidence="7" type="ORF">M422DRAFT_251429</name>
</gene>
<dbReference type="InterPro" id="IPR001763">
    <property type="entry name" value="Rhodanese-like_dom"/>
</dbReference>
<feature type="region of interest" description="Disordered" evidence="3">
    <location>
        <begin position="919"/>
        <end position="943"/>
    </location>
</feature>
<dbReference type="Gene3D" id="3.90.190.10">
    <property type="entry name" value="Protein tyrosine phosphatase superfamily"/>
    <property type="match status" value="2"/>
</dbReference>
<feature type="compositionally biased region" description="Low complexity" evidence="3">
    <location>
        <begin position="42"/>
        <end position="71"/>
    </location>
</feature>
<name>A0A0C9VDW3_SPHS4</name>
<feature type="compositionally biased region" description="Basic and acidic residues" evidence="3">
    <location>
        <begin position="1"/>
        <end position="11"/>
    </location>
</feature>
<feature type="region of interest" description="Disordered" evidence="3">
    <location>
        <begin position="1"/>
        <end position="80"/>
    </location>
</feature>
<organism evidence="7 8">
    <name type="scientific">Sphaerobolus stellatus (strain SS14)</name>
    <dbReference type="NCBI Taxonomy" id="990650"/>
    <lineage>
        <taxon>Eukaryota</taxon>
        <taxon>Fungi</taxon>
        <taxon>Dikarya</taxon>
        <taxon>Basidiomycota</taxon>
        <taxon>Agaricomycotina</taxon>
        <taxon>Agaricomycetes</taxon>
        <taxon>Phallomycetidae</taxon>
        <taxon>Geastrales</taxon>
        <taxon>Sphaerobolaceae</taxon>
        <taxon>Sphaerobolus</taxon>
    </lineage>
</organism>
<dbReference type="EMBL" id="KN837113">
    <property type="protein sequence ID" value="KIJ45249.1"/>
    <property type="molecule type" value="Genomic_DNA"/>
</dbReference>
<comment type="similarity">
    <text evidence="1">Belongs to the protein-tyrosine phosphatase family. Non-receptor class subfamily.</text>
</comment>
<dbReference type="CDD" id="cd18533">
    <property type="entry name" value="PTP_fungal"/>
    <property type="match status" value="1"/>
</dbReference>
<evidence type="ECO:0000259" key="5">
    <source>
        <dbReference type="PROSITE" id="PS50056"/>
    </source>
</evidence>
<feature type="domain" description="Rhodanese" evidence="6">
    <location>
        <begin position="105"/>
        <end position="222"/>
    </location>
</feature>
<dbReference type="PRINTS" id="PR00700">
    <property type="entry name" value="PRTYPHPHTASE"/>
</dbReference>
<evidence type="ECO:0000313" key="8">
    <source>
        <dbReference type="Proteomes" id="UP000054279"/>
    </source>
</evidence>
<feature type="region of interest" description="Disordered" evidence="3">
    <location>
        <begin position="717"/>
        <end position="783"/>
    </location>
</feature>
<dbReference type="InterPro" id="IPR000387">
    <property type="entry name" value="Tyr_Pase_dom"/>
</dbReference>
<dbReference type="PANTHER" id="PTHR19134">
    <property type="entry name" value="RECEPTOR-TYPE TYROSINE-PROTEIN PHOSPHATASE"/>
    <property type="match status" value="1"/>
</dbReference>
<dbReference type="InterPro" id="IPR016130">
    <property type="entry name" value="Tyr_Pase_AS"/>
</dbReference>
<feature type="compositionally biased region" description="Polar residues" evidence="3">
    <location>
        <begin position="736"/>
        <end position="756"/>
    </location>
</feature>
<dbReference type="SMART" id="SM00404">
    <property type="entry name" value="PTPc_motif"/>
    <property type="match status" value="1"/>
</dbReference>
<feature type="compositionally biased region" description="Low complexity" evidence="3">
    <location>
        <begin position="247"/>
        <end position="266"/>
    </location>
</feature>
<feature type="domain" description="Tyrosine-protein phosphatase" evidence="4">
    <location>
        <begin position="388"/>
        <end position="607"/>
    </location>
</feature>
<evidence type="ECO:0000256" key="2">
    <source>
        <dbReference type="ARBA" id="ARBA00013064"/>
    </source>
</evidence>
<dbReference type="PROSITE" id="PS50056">
    <property type="entry name" value="TYR_PHOSPHATASE_2"/>
    <property type="match status" value="1"/>
</dbReference>
<dbReference type="InterPro" id="IPR050348">
    <property type="entry name" value="Protein-Tyr_Phosphatase"/>
</dbReference>
<dbReference type="InterPro" id="IPR036873">
    <property type="entry name" value="Rhodanese-like_dom_sf"/>
</dbReference>
<keyword evidence="8" id="KW-1185">Reference proteome</keyword>
<dbReference type="SUPFAM" id="SSF52821">
    <property type="entry name" value="Rhodanese/Cell cycle control phosphatase"/>
    <property type="match status" value="1"/>
</dbReference>
<feature type="region of interest" description="Disordered" evidence="3">
    <location>
        <begin position="615"/>
        <end position="661"/>
    </location>
</feature>
<protein>
    <recommendedName>
        <fullName evidence="2">protein-tyrosine-phosphatase</fullName>
        <ecNumber evidence="2">3.1.3.48</ecNumber>
    </recommendedName>
</protein>
<dbReference type="InterPro" id="IPR029021">
    <property type="entry name" value="Prot-tyrosine_phosphatase-like"/>
</dbReference>
<dbReference type="AlphaFoldDB" id="A0A0C9VDW3"/>
<dbReference type="OrthoDB" id="6058203at2759"/>
<feature type="region of interest" description="Disordered" evidence="3">
    <location>
        <begin position="247"/>
        <end position="281"/>
    </location>
</feature>
<dbReference type="Proteomes" id="UP000054279">
    <property type="component" value="Unassembled WGS sequence"/>
</dbReference>
<dbReference type="HOGENOM" id="CLU_002713_0_0_1"/>
<dbReference type="SUPFAM" id="SSF52799">
    <property type="entry name" value="(Phosphotyrosine protein) phosphatases II"/>
    <property type="match status" value="1"/>
</dbReference>
<dbReference type="PROSITE" id="PS50055">
    <property type="entry name" value="TYR_PHOSPHATASE_PTP"/>
    <property type="match status" value="1"/>
</dbReference>
<reference evidence="7 8" key="1">
    <citation type="submission" date="2014-06" db="EMBL/GenBank/DDBJ databases">
        <title>Evolutionary Origins and Diversification of the Mycorrhizal Mutualists.</title>
        <authorList>
            <consortium name="DOE Joint Genome Institute"/>
            <consortium name="Mycorrhizal Genomics Consortium"/>
            <person name="Kohler A."/>
            <person name="Kuo A."/>
            <person name="Nagy L.G."/>
            <person name="Floudas D."/>
            <person name="Copeland A."/>
            <person name="Barry K.W."/>
            <person name="Cichocki N."/>
            <person name="Veneault-Fourrey C."/>
            <person name="LaButti K."/>
            <person name="Lindquist E.A."/>
            <person name="Lipzen A."/>
            <person name="Lundell T."/>
            <person name="Morin E."/>
            <person name="Murat C."/>
            <person name="Riley R."/>
            <person name="Ohm R."/>
            <person name="Sun H."/>
            <person name="Tunlid A."/>
            <person name="Henrissat B."/>
            <person name="Grigoriev I.V."/>
            <person name="Hibbett D.S."/>
            <person name="Martin F."/>
        </authorList>
    </citation>
    <scope>NUCLEOTIDE SEQUENCE [LARGE SCALE GENOMIC DNA]</scope>
    <source>
        <strain evidence="7 8">SS14</strain>
    </source>
</reference>
<evidence type="ECO:0000259" key="4">
    <source>
        <dbReference type="PROSITE" id="PS50055"/>
    </source>
</evidence>
<sequence length="943" mass="103456">MDFFSSHHDSRLSSTTSAPSTDPFAQEIGRRFSQPILTARLSPAVAPQSPHASSSSSTTTTTIPAPASPSTRLNSLSLRSKPAAPAPFDSRIVAVDPAGLLAVLDTPHVLVLDIRPHATFGQSRIPHALSLSVPSTLLKRPAFPLDKLTEMLSSAAGRRKFSTWKTASRILVYDADSQAIPDGSNIRGLLRKFEREGFRGELAWLKGGFAAVWRERHYLVDSGPPSPDSSEEEDSTLGYLRTRKLPSAAFQQSSTTSASHRPAQSAAERRPAAPPPMSTRQVAANPFYDNIRQNRELAHGITERIPLRLPPHVIARRDDLPFDWLKAILDKAEVDDGTESLAMQFYMIELREQRRLMGVMDHHSREGGSKNEPLFPYSITAGVEKGSKNRYQNIWPFEHARVRLRSAVDDGSDYINASHVQPLGTPRRYIATQGPLPTTYTDFWTLCWEQNVSVIVMLTRQIEGALEKCGCYWRQNTYGPFRLDLVSSDGDEEIEVRSAAPQLGFDFGVPTMPVDADKSIVRRTFMFSHADYPEIPPRKVTQLQYLGWPDFDVPDDPKGLLVLMKQVNALRAESRSQDPVLLHCSAGIGRTGGYIMIDAALDGIRYELHKQRQKAEDAVETSDDMDVDGKSSPPWRQQSDSEPESSPGEESTSSWARPPSLVTTRGWTTHARAQNGGTKSGNGNGLLPSVFANDTDVRMPKAVPPTKAFLKLLGDAASSAATHPPRSETDSKQHSDPSTAESSQTTLPSLFTGGTSSRDRSTGVTSSVPLSVESSRSTSPTAAELLQGVDMAFDYTNPRRLHNNASPKLLSHYTEPVRCILEDMREQRMSLCQSLRQYVFVHRAIIEGALEIVDDERAGLVNVGAQTSQNQNAGVMSMGMCVDDAGPGLLSGFDWASGKRGPSPTELLPVDKRGAARLVKRPSFKRRDRSDVSSVATECPAAQ</sequence>
<evidence type="ECO:0000259" key="6">
    <source>
        <dbReference type="PROSITE" id="PS50206"/>
    </source>
</evidence>
<dbReference type="SMART" id="SM00194">
    <property type="entry name" value="PTPc"/>
    <property type="match status" value="1"/>
</dbReference>
<feature type="compositionally biased region" description="Low complexity" evidence="3">
    <location>
        <begin position="764"/>
        <end position="781"/>
    </location>
</feature>
<dbReference type="PROSITE" id="PS00383">
    <property type="entry name" value="TYR_PHOSPHATASE_1"/>
    <property type="match status" value="1"/>
</dbReference>
<dbReference type="InterPro" id="IPR003595">
    <property type="entry name" value="Tyr_Pase_cat"/>
</dbReference>
<dbReference type="Pfam" id="PF00102">
    <property type="entry name" value="Y_phosphatase"/>
    <property type="match status" value="1"/>
</dbReference>
<feature type="compositionally biased region" description="Low complexity" evidence="3">
    <location>
        <begin position="644"/>
        <end position="654"/>
    </location>
</feature>
<evidence type="ECO:0000256" key="3">
    <source>
        <dbReference type="SAM" id="MobiDB-lite"/>
    </source>
</evidence>
<dbReference type="Gene3D" id="3.40.250.10">
    <property type="entry name" value="Rhodanese-like domain"/>
    <property type="match status" value="1"/>
</dbReference>
<dbReference type="PANTHER" id="PTHR19134:SF561">
    <property type="entry name" value="PROTEIN TYROSINE PHOSPHATASE 36E, ISOFORM A"/>
    <property type="match status" value="1"/>
</dbReference>
<accession>A0A0C9VDW3</accession>
<evidence type="ECO:0000256" key="1">
    <source>
        <dbReference type="ARBA" id="ARBA00009649"/>
    </source>
</evidence>
<dbReference type="EC" id="3.1.3.48" evidence="2"/>
<dbReference type="GO" id="GO:0004725">
    <property type="term" value="F:protein tyrosine phosphatase activity"/>
    <property type="evidence" value="ECO:0007669"/>
    <property type="project" value="UniProtKB-EC"/>
</dbReference>
<evidence type="ECO:0000313" key="7">
    <source>
        <dbReference type="EMBL" id="KIJ45249.1"/>
    </source>
</evidence>
<feature type="domain" description="Tyrosine specific protein phosphatases" evidence="5">
    <location>
        <begin position="561"/>
        <end position="598"/>
    </location>
</feature>
<dbReference type="Pfam" id="PF00581">
    <property type="entry name" value="Rhodanese"/>
    <property type="match status" value="1"/>
</dbReference>
<proteinExistence type="inferred from homology"/>
<dbReference type="PROSITE" id="PS50206">
    <property type="entry name" value="RHODANESE_3"/>
    <property type="match status" value="1"/>
</dbReference>
<dbReference type="InterPro" id="IPR000242">
    <property type="entry name" value="PTP_cat"/>
</dbReference>
<feature type="compositionally biased region" description="Basic and acidic residues" evidence="3">
    <location>
        <begin position="725"/>
        <end position="735"/>
    </location>
</feature>